<protein>
    <submittedName>
        <fullName evidence="6">Serine/threonine-protein kinase HipA</fullName>
        <ecNumber evidence="6">2.7.11.1</ecNumber>
    </submittedName>
</protein>
<sequence>MANLTVAMNGIDIGTLGMARSGAMTFQYRPEWVDRPGARAISLSLPLTTAAYRGQVVFNFFDNLLPDSEAIRARMQARFRVPTRHPFDLLASIGRDCVGAIQLYPEDAATGDVHAVTAAPLDERAIEALLSGYQDAPLGMAEGQDFRISLAGAQEKTALLWHQGQWQRPTGSTPTSHIFKLPIGFLEHSNIDLRQSNANEWLCLRLLEAFGLPVARTELARFGGQEVLVVERFDRRWSRDGSWLMRLPQEDFCQALGIAPALKYESDGGPGIAQAMRLLRGSQQAGLDRDRFFKAQLLFWLLAAIDGHAKNFSLFLEPGSAYRMTPMYDVISAYPLMHQGSMAPERAKMAMALKGKNRHYRWARMAPRHFIATATQVDYSPERVGMLMGEIAGAAERVVNDLATRLPSDFPAATSEPIFEGVLRQAAGLAAFLD</sequence>
<comment type="caution">
    <text evidence="6">The sequence shown here is derived from an EMBL/GenBank/DDBJ whole genome shotgun (WGS) entry which is preliminary data.</text>
</comment>
<dbReference type="CDD" id="cd17808">
    <property type="entry name" value="HipA_Ec_like"/>
    <property type="match status" value="1"/>
</dbReference>
<dbReference type="Pfam" id="PF07804">
    <property type="entry name" value="HipA_C"/>
    <property type="match status" value="1"/>
</dbReference>
<name>A0A7W5BXK8_9GAMM</name>
<dbReference type="Proteomes" id="UP000525987">
    <property type="component" value="Unassembled WGS sequence"/>
</dbReference>
<dbReference type="PANTHER" id="PTHR37419">
    <property type="entry name" value="SERINE/THREONINE-PROTEIN KINASE TOXIN HIPA"/>
    <property type="match status" value="1"/>
</dbReference>
<dbReference type="InterPro" id="IPR052028">
    <property type="entry name" value="HipA_Ser/Thr_kinase"/>
</dbReference>
<organism evidence="6 7">
    <name type="scientific">Halomonas organivorans</name>
    <dbReference type="NCBI Taxonomy" id="257772"/>
    <lineage>
        <taxon>Bacteria</taxon>
        <taxon>Pseudomonadati</taxon>
        <taxon>Pseudomonadota</taxon>
        <taxon>Gammaproteobacteria</taxon>
        <taxon>Oceanospirillales</taxon>
        <taxon>Halomonadaceae</taxon>
        <taxon>Halomonas</taxon>
    </lineage>
</organism>
<evidence type="ECO:0000256" key="3">
    <source>
        <dbReference type="ARBA" id="ARBA00022777"/>
    </source>
</evidence>
<evidence type="ECO:0000256" key="1">
    <source>
        <dbReference type="ARBA" id="ARBA00010164"/>
    </source>
</evidence>
<evidence type="ECO:0000313" key="7">
    <source>
        <dbReference type="Proteomes" id="UP000525987"/>
    </source>
</evidence>
<dbReference type="NCBIfam" id="TIGR03071">
    <property type="entry name" value="couple_hipA"/>
    <property type="match status" value="1"/>
</dbReference>
<evidence type="ECO:0000313" key="6">
    <source>
        <dbReference type="EMBL" id="MBB3140896.1"/>
    </source>
</evidence>
<keyword evidence="3 6" id="KW-0418">Kinase</keyword>
<feature type="domain" description="HipA-like C-terminal" evidence="4">
    <location>
        <begin position="148"/>
        <end position="397"/>
    </location>
</feature>
<keyword evidence="7" id="KW-1185">Reference proteome</keyword>
<comment type="similarity">
    <text evidence="1">Belongs to the HipA Ser/Thr kinase family.</text>
</comment>
<dbReference type="AlphaFoldDB" id="A0A7W5BXK8"/>
<dbReference type="PANTHER" id="PTHR37419:SF1">
    <property type="entry name" value="SERINE_THREONINE-PROTEIN KINASE TOXIN HIPA"/>
    <property type="match status" value="1"/>
</dbReference>
<dbReference type="InterPro" id="IPR012893">
    <property type="entry name" value="HipA-like_C"/>
</dbReference>
<accession>A0A7W5BXK8</accession>
<reference evidence="6 7" key="1">
    <citation type="submission" date="2020-08" db="EMBL/GenBank/DDBJ databases">
        <title>Genomic Encyclopedia of Type Strains, Phase III (KMG-III): the genomes of soil and plant-associated and newly described type strains.</title>
        <authorList>
            <person name="Whitman W."/>
        </authorList>
    </citation>
    <scope>NUCLEOTIDE SEQUENCE [LARGE SCALE GENOMIC DNA]</scope>
    <source>
        <strain evidence="6 7">CECT 5995</strain>
    </source>
</reference>
<evidence type="ECO:0000259" key="5">
    <source>
        <dbReference type="Pfam" id="PF13657"/>
    </source>
</evidence>
<proteinExistence type="inferred from homology"/>
<dbReference type="GO" id="GO:0005829">
    <property type="term" value="C:cytosol"/>
    <property type="evidence" value="ECO:0007669"/>
    <property type="project" value="TreeGrafter"/>
</dbReference>
<gene>
    <name evidence="6" type="ORF">FHR96_001765</name>
</gene>
<dbReference type="GO" id="GO:0004674">
    <property type="term" value="F:protein serine/threonine kinase activity"/>
    <property type="evidence" value="ECO:0007669"/>
    <property type="project" value="UniProtKB-EC"/>
</dbReference>
<feature type="domain" description="HipA N-terminal subdomain 1" evidence="5">
    <location>
        <begin position="4"/>
        <end position="103"/>
    </location>
</feature>
<evidence type="ECO:0000256" key="2">
    <source>
        <dbReference type="ARBA" id="ARBA00022679"/>
    </source>
</evidence>
<dbReference type="Pfam" id="PF13657">
    <property type="entry name" value="Couple_hipA"/>
    <property type="match status" value="1"/>
</dbReference>
<dbReference type="EMBL" id="JACHXM010000006">
    <property type="protein sequence ID" value="MBB3140896.1"/>
    <property type="molecule type" value="Genomic_DNA"/>
</dbReference>
<evidence type="ECO:0000259" key="4">
    <source>
        <dbReference type="Pfam" id="PF07804"/>
    </source>
</evidence>
<keyword evidence="2 6" id="KW-0808">Transferase</keyword>
<dbReference type="EC" id="2.7.11.1" evidence="6"/>
<dbReference type="InterPro" id="IPR017508">
    <property type="entry name" value="HipA_N1"/>
</dbReference>
<dbReference type="RefSeq" id="WP_183387282.1">
    <property type="nucleotide sequence ID" value="NZ_JACHXM010000006.1"/>
</dbReference>